<dbReference type="PROSITE" id="PS01182">
    <property type="entry name" value="GLYCOSYL_HYDROL_F35"/>
    <property type="match status" value="1"/>
</dbReference>
<dbReference type="GO" id="GO:0004565">
    <property type="term" value="F:beta-galactosidase activity"/>
    <property type="evidence" value="ECO:0007669"/>
    <property type="project" value="UniProtKB-EC"/>
</dbReference>
<accession>A0AA41RLK5</accession>
<keyword evidence="5" id="KW-0326">Glycosidase</keyword>
<evidence type="ECO:0000256" key="6">
    <source>
        <dbReference type="SAM" id="SignalP"/>
    </source>
</evidence>
<evidence type="ECO:0000256" key="1">
    <source>
        <dbReference type="ARBA" id="ARBA00001412"/>
    </source>
</evidence>
<comment type="catalytic activity">
    <reaction evidence="1">
        <text>Hydrolysis of terminal non-reducing beta-D-galactose residues in beta-D-galactosides.</text>
        <dbReference type="EC" id="3.2.1.23"/>
    </reaction>
</comment>
<comment type="caution">
    <text evidence="8">The sequence shown here is derived from an EMBL/GenBank/DDBJ whole genome shotgun (WGS) entry which is preliminary data.</text>
</comment>
<dbReference type="Gene3D" id="3.20.20.80">
    <property type="entry name" value="Glycosidases"/>
    <property type="match status" value="2"/>
</dbReference>
<dbReference type="AlphaFoldDB" id="A0AA41RLK5"/>
<evidence type="ECO:0000256" key="4">
    <source>
        <dbReference type="ARBA" id="ARBA00022801"/>
    </source>
</evidence>
<organism evidence="8 9">
    <name type="scientific">Papaver nudicaule</name>
    <name type="common">Iceland poppy</name>
    <dbReference type="NCBI Taxonomy" id="74823"/>
    <lineage>
        <taxon>Eukaryota</taxon>
        <taxon>Viridiplantae</taxon>
        <taxon>Streptophyta</taxon>
        <taxon>Embryophyta</taxon>
        <taxon>Tracheophyta</taxon>
        <taxon>Spermatophyta</taxon>
        <taxon>Magnoliopsida</taxon>
        <taxon>Ranunculales</taxon>
        <taxon>Papaveraceae</taxon>
        <taxon>Papaveroideae</taxon>
        <taxon>Papaver</taxon>
    </lineage>
</organism>
<dbReference type="PANTHER" id="PTHR23421">
    <property type="entry name" value="BETA-GALACTOSIDASE RELATED"/>
    <property type="match status" value="1"/>
</dbReference>
<feature type="signal peptide" evidence="6">
    <location>
        <begin position="1"/>
        <end position="23"/>
    </location>
</feature>
<evidence type="ECO:0000256" key="5">
    <source>
        <dbReference type="ARBA" id="ARBA00023295"/>
    </source>
</evidence>
<dbReference type="InterPro" id="IPR019801">
    <property type="entry name" value="Glyco_hydro_35_CS"/>
</dbReference>
<protein>
    <recommendedName>
        <fullName evidence="3">beta-galactosidase</fullName>
        <ecNumber evidence="3">3.2.1.23</ecNumber>
    </recommendedName>
</protein>
<evidence type="ECO:0000256" key="2">
    <source>
        <dbReference type="ARBA" id="ARBA00009809"/>
    </source>
</evidence>
<dbReference type="PROSITE" id="PS51257">
    <property type="entry name" value="PROKAR_LIPOPROTEIN"/>
    <property type="match status" value="1"/>
</dbReference>
<evidence type="ECO:0000313" key="8">
    <source>
        <dbReference type="EMBL" id="MCL7022464.1"/>
    </source>
</evidence>
<dbReference type="InterPro" id="IPR001944">
    <property type="entry name" value="Glycoside_Hdrlase_35"/>
</dbReference>
<dbReference type="InterPro" id="IPR031330">
    <property type="entry name" value="Gly_Hdrlase_35_cat"/>
</dbReference>
<dbReference type="Pfam" id="PF01301">
    <property type="entry name" value="Glyco_hydro_35"/>
    <property type="match status" value="1"/>
</dbReference>
<keyword evidence="9" id="KW-1185">Reference proteome</keyword>
<sequence>MSSLRNICFVFTLLSLCSCFAFATDVSYDGRAIKIDGERRVLLSGSIHYPRSTQEMWPDLIKKSKEGGLDAIETYVFWNAHEPLRRQNEMQIFTTLIVDMAKKEKLFASQGGPIIIAQIENEYGNVISSYGDAGKSYINWCATMAESLDVGVPWIMCQESDAPVPMVIFQNFFAV</sequence>
<keyword evidence="6" id="KW-0732">Signal</keyword>
<name>A0AA41RLK5_PAPNU</name>
<dbReference type="GO" id="GO:0005975">
    <property type="term" value="P:carbohydrate metabolic process"/>
    <property type="evidence" value="ECO:0007669"/>
    <property type="project" value="InterPro"/>
</dbReference>
<dbReference type="PRINTS" id="PR00742">
    <property type="entry name" value="GLHYDRLASE35"/>
</dbReference>
<dbReference type="EC" id="3.2.1.23" evidence="3"/>
<evidence type="ECO:0000256" key="3">
    <source>
        <dbReference type="ARBA" id="ARBA00012756"/>
    </source>
</evidence>
<keyword evidence="4" id="KW-0378">Hydrolase</keyword>
<comment type="similarity">
    <text evidence="2">Belongs to the glycosyl hydrolase 35 family.</text>
</comment>
<dbReference type="EMBL" id="JAJJMA010011361">
    <property type="protein sequence ID" value="MCL7022464.1"/>
    <property type="molecule type" value="Genomic_DNA"/>
</dbReference>
<gene>
    <name evidence="8" type="ORF">MKW94_023558</name>
</gene>
<evidence type="ECO:0000313" key="9">
    <source>
        <dbReference type="Proteomes" id="UP001177140"/>
    </source>
</evidence>
<dbReference type="SUPFAM" id="SSF51445">
    <property type="entry name" value="(Trans)glycosidases"/>
    <property type="match status" value="1"/>
</dbReference>
<dbReference type="Proteomes" id="UP001177140">
    <property type="component" value="Unassembled WGS sequence"/>
</dbReference>
<feature type="domain" description="Glycoside hydrolase 35 catalytic" evidence="7">
    <location>
        <begin position="34"/>
        <end position="88"/>
    </location>
</feature>
<reference evidence="8" key="1">
    <citation type="submission" date="2022-03" db="EMBL/GenBank/DDBJ databases">
        <title>A functionally conserved STORR gene fusion in Papaver species that diverged 16.8 million years ago.</title>
        <authorList>
            <person name="Catania T."/>
        </authorList>
    </citation>
    <scope>NUCLEOTIDE SEQUENCE</scope>
    <source>
        <strain evidence="8">S-191538</strain>
    </source>
</reference>
<evidence type="ECO:0000259" key="7">
    <source>
        <dbReference type="Pfam" id="PF01301"/>
    </source>
</evidence>
<proteinExistence type="inferred from homology"/>
<feature type="chain" id="PRO_5041424753" description="beta-galactosidase" evidence="6">
    <location>
        <begin position="24"/>
        <end position="175"/>
    </location>
</feature>
<dbReference type="InterPro" id="IPR017853">
    <property type="entry name" value="GH"/>
</dbReference>